<dbReference type="GO" id="GO:0008706">
    <property type="term" value="F:6-phospho-beta-glucosidase activity"/>
    <property type="evidence" value="ECO:0007669"/>
    <property type="project" value="UniProtKB-EC"/>
</dbReference>
<sequence>MLRFPKDFVWGSSTSGPQTEGRVAGDGKGDNLWDYGSLSTVVG</sequence>
<organism evidence="2 3">
    <name type="scientific">Streptococcus pneumoniae</name>
    <dbReference type="NCBI Taxonomy" id="1313"/>
    <lineage>
        <taxon>Bacteria</taxon>
        <taxon>Bacillati</taxon>
        <taxon>Bacillota</taxon>
        <taxon>Bacilli</taxon>
        <taxon>Lactobacillales</taxon>
        <taxon>Streptococcaceae</taxon>
        <taxon>Streptococcus</taxon>
    </lineage>
</organism>
<accession>A0A4H9F3J4</accession>
<proteinExistence type="predicted"/>
<dbReference type="EC" id="3.2.1.86" evidence="2"/>
<dbReference type="EMBL" id="CAAQRO010000004">
    <property type="protein sequence ID" value="VMC91100.1"/>
    <property type="molecule type" value="Genomic_DNA"/>
</dbReference>
<gene>
    <name evidence="2" type="primary">gmuD_1</name>
    <name evidence="2" type="ORF">SAMEA2627268_00924</name>
</gene>
<name>A0A4H9F3J4_STREE</name>
<evidence type="ECO:0000256" key="1">
    <source>
        <dbReference type="SAM" id="MobiDB-lite"/>
    </source>
</evidence>
<dbReference type="Gene3D" id="3.20.20.80">
    <property type="entry name" value="Glycosidases"/>
    <property type="match status" value="1"/>
</dbReference>
<dbReference type="Pfam" id="PF00232">
    <property type="entry name" value="Glyco_hydro_1"/>
    <property type="match status" value="1"/>
</dbReference>
<keyword evidence="2" id="KW-0378">Hydrolase</keyword>
<keyword evidence="2" id="KW-0326">Glycosidase</keyword>
<dbReference type="Proteomes" id="UP000311381">
    <property type="component" value="Unassembled WGS sequence"/>
</dbReference>
<reference evidence="2 3" key="1">
    <citation type="submission" date="2019-04" db="EMBL/GenBank/DDBJ databases">
        <authorList>
            <consortium name="Pathogen Informatics"/>
        </authorList>
    </citation>
    <scope>NUCLEOTIDE SEQUENCE [LARGE SCALE GENOMIC DNA]</scope>
    <source>
        <strain evidence="2 3">GPSC47</strain>
    </source>
</reference>
<evidence type="ECO:0000313" key="3">
    <source>
        <dbReference type="Proteomes" id="UP000311381"/>
    </source>
</evidence>
<dbReference type="SUPFAM" id="SSF51445">
    <property type="entry name" value="(Trans)glycosidases"/>
    <property type="match status" value="1"/>
</dbReference>
<dbReference type="AlphaFoldDB" id="A0A4H9F3J4"/>
<dbReference type="GO" id="GO:0005975">
    <property type="term" value="P:carbohydrate metabolic process"/>
    <property type="evidence" value="ECO:0007669"/>
    <property type="project" value="InterPro"/>
</dbReference>
<dbReference type="InterPro" id="IPR017853">
    <property type="entry name" value="GH"/>
</dbReference>
<protein>
    <submittedName>
        <fullName evidence="2">Glycosyl hydrolase</fullName>
        <ecNumber evidence="2">3.2.1.21</ecNumber>
        <ecNumber evidence="2">3.2.1.86</ecNumber>
    </submittedName>
</protein>
<evidence type="ECO:0000313" key="2">
    <source>
        <dbReference type="EMBL" id="VMC91100.1"/>
    </source>
</evidence>
<dbReference type="EC" id="3.2.1.21" evidence="2"/>
<dbReference type="InterPro" id="IPR001360">
    <property type="entry name" value="Glyco_hydro_1"/>
</dbReference>
<feature type="region of interest" description="Disordered" evidence="1">
    <location>
        <begin position="1"/>
        <end position="29"/>
    </location>
</feature>